<name>A0A261U830_9BORD</name>
<comment type="caution">
    <text evidence="1">The sequence shown here is derived from an EMBL/GenBank/DDBJ whole genome shotgun (WGS) entry which is preliminary data.</text>
</comment>
<evidence type="ECO:0000313" key="2">
    <source>
        <dbReference type="Proteomes" id="UP000216885"/>
    </source>
</evidence>
<sequence length="106" mass="12317">MSEIARWSYANTATVKPFLSIDLMSGVTVYGPEYTIACNWIAESTQQRADDGAEFISRHVIYTEDARPKYLDMIRLGDSEEWQEVRSRTSWDMNMFQDSMDFKLVT</sequence>
<reference evidence="1 2" key="1">
    <citation type="submission" date="2017-05" db="EMBL/GenBank/DDBJ databases">
        <title>Complete and WGS of Bordetella genogroups.</title>
        <authorList>
            <person name="Spilker T."/>
            <person name="LiPuma J."/>
        </authorList>
    </citation>
    <scope>NUCLEOTIDE SEQUENCE [LARGE SCALE GENOMIC DNA]</scope>
    <source>
        <strain evidence="1 2">AU9919</strain>
    </source>
</reference>
<dbReference type="EMBL" id="NEVQ01000012">
    <property type="protein sequence ID" value="OZI57667.1"/>
    <property type="molecule type" value="Genomic_DNA"/>
</dbReference>
<accession>A0A261U830</accession>
<gene>
    <name evidence="1" type="ORF">CAL20_09845</name>
</gene>
<dbReference type="RefSeq" id="WP_094837734.1">
    <property type="nucleotide sequence ID" value="NZ_NEVQ01000012.1"/>
</dbReference>
<dbReference type="AlphaFoldDB" id="A0A261U830"/>
<keyword evidence="2" id="KW-1185">Reference proteome</keyword>
<dbReference type="Proteomes" id="UP000216885">
    <property type="component" value="Unassembled WGS sequence"/>
</dbReference>
<evidence type="ECO:0000313" key="1">
    <source>
        <dbReference type="EMBL" id="OZI57667.1"/>
    </source>
</evidence>
<organism evidence="1 2">
    <name type="scientific">Bordetella genomosp. 4</name>
    <dbReference type="NCBI Taxonomy" id="463044"/>
    <lineage>
        <taxon>Bacteria</taxon>
        <taxon>Pseudomonadati</taxon>
        <taxon>Pseudomonadota</taxon>
        <taxon>Betaproteobacteria</taxon>
        <taxon>Burkholderiales</taxon>
        <taxon>Alcaligenaceae</taxon>
        <taxon>Bordetella</taxon>
    </lineage>
</organism>
<protein>
    <submittedName>
        <fullName evidence="1">Uncharacterized protein</fullName>
    </submittedName>
</protein>
<proteinExistence type="predicted"/>